<dbReference type="AlphaFoldDB" id="A0A5E4YV40"/>
<gene>
    <name evidence="1" type="ORF">PTE31013_04827</name>
</gene>
<sequence>MKINENQQVADILAEALEKLEALGLKCAISPNMLPKGESLSLHVGNTLYDVGTGFVASMIGGAAAHEAGGSAMFDDEVEQFVRDREAGDLGPVAH</sequence>
<organism evidence="1 2">
    <name type="scientific">Pandoraea terrigena</name>
    <dbReference type="NCBI Taxonomy" id="2508292"/>
    <lineage>
        <taxon>Bacteria</taxon>
        <taxon>Pseudomonadati</taxon>
        <taxon>Pseudomonadota</taxon>
        <taxon>Betaproteobacteria</taxon>
        <taxon>Burkholderiales</taxon>
        <taxon>Burkholderiaceae</taxon>
        <taxon>Pandoraea</taxon>
    </lineage>
</organism>
<dbReference type="Proteomes" id="UP000334380">
    <property type="component" value="Unassembled WGS sequence"/>
</dbReference>
<dbReference type="EMBL" id="CABPRU010000019">
    <property type="protein sequence ID" value="VVE52616.1"/>
    <property type="molecule type" value="Genomic_DNA"/>
</dbReference>
<proteinExistence type="predicted"/>
<dbReference type="RefSeq" id="WP_150615141.1">
    <property type="nucleotide sequence ID" value="NZ_CABPRU010000019.1"/>
</dbReference>
<protein>
    <submittedName>
        <fullName evidence="1">Uncharacterized protein</fullName>
    </submittedName>
</protein>
<keyword evidence="2" id="KW-1185">Reference proteome</keyword>
<evidence type="ECO:0000313" key="2">
    <source>
        <dbReference type="Proteomes" id="UP000334380"/>
    </source>
</evidence>
<accession>A0A5E4YV40</accession>
<name>A0A5E4YV40_9BURK</name>
<reference evidence="1 2" key="1">
    <citation type="submission" date="2019-08" db="EMBL/GenBank/DDBJ databases">
        <authorList>
            <person name="Peeters C."/>
        </authorList>
    </citation>
    <scope>NUCLEOTIDE SEQUENCE [LARGE SCALE GENOMIC DNA]</scope>
    <source>
        <strain evidence="1 2">LMG 31013</strain>
    </source>
</reference>
<evidence type="ECO:0000313" key="1">
    <source>
        <dbReference type="EMBL" id="VVE52616.1"/>
    </source>
</evidence>